<dbReference type="Gene3D" id="1.20.1160.11">
    <property type="entry name" value="Paired amphipathic helix"/>
    <property type="match status" value="3"/>
</dbReference>
<dbReference type="GO" id="GO:0000122">
    <property type="term" value="P:negative regulation of transcription by RNA polymerase II"/>
    <property type="evidence" value="ECO:0007669"/>
    <property type="project" value="TreeGrafter"/>
</dbReference>
<dbReference type="FunFam" id="1.20.1160.11:FF:000002">
    <property type="entry name" value="Paired amphipathic helix protein SIN3"/>
    <property type="match status" value="1"/>
</dbReference>
<dbReference type="STRING" id="33114.A0A2G2UWT9"/>
<evidence type="ECO:0000256" key="1">
    <source>
        <dbReference type="ARBA" id="ARBA00004123"/>
    </source>
</evidence>
<keyword evidence="3" id="KW-0677">Repeat</keyword>
<dbReference type="AlphaFoldDB" id="A0A2G2UWT9"/>
<dbReference type="SUPFAM" id="SSF47762">
    <property type="entry name" value="PAH2 domain"/>
    <property type="match status" value="3"/>
</dbReference>
<reference evidence="8 9" key="1">
    <citation type="journal article" date="2017" name="Genome Biol.">
        <title>New reference genome sequences of hot pepper reveal the massive evolution of plant disease-resistance genes by retroduplication.</title>
        <authorList>
            <person name="Kim S."/>
            <person name="Park J."/>
            <person name="Yeom S.I."/>
            <person name="Kim Y.M."/>
            <person name="Seo E."/>
            <person name="Kim K.T."/>
            <person name="Kim M.S."/>
            <person name="Lee J.M."/>
            <person name="Cheong K."/>
            <person name="Shin H.S."/>
            <person name="Kim S.B."/>
            <person name="Han K."/>
            <person name="Lee J."/>
            <person name="Park M."/>
            <person name="Lee H.A."/>
            <person name="Lee H.Y."/>
            <person name="Lee Y."/>
            <person name="Oh S."/>
            <person name="Lee J.H."/>
            <person name="Choi E."/>
            <person name="Choi E."/>
            <person name="Lee S.E."/>
            <person name="Jeon J."/>
            <person name="Kim H."/>
            <person name="Choi G."/>
            <person name="Song H."/>
            <person name="Lee J."/>
            <person name="Lee S.C."/>
            <person name="Kwon J.K."/>
            <person name="Lee H.Y."/>
            <person name="Koo N."/>
            <person name="Hong Y."/>
            <person name="Kim R.W."/>
            <person name="Kang W.H."/>
            <person name="Huh J.H."/>
            <person name="Kang B.C."/>
            <person name="Yang T.J."/>
            <person name="Lee Y.H."/>
            <person name="Bennetzen J.L."/>
            <person name="Choi D."/>
        </authorList>
    </citation>
    <scope>NUCLEOTIDE SEQUENCE [LARGE SCALE GENOMIC DNA]</scope>
    <source>
        <strain evidence="9">cv. PBC81</strain>
    </source>
</reference>
<evidence type="ECO:0000256" key="6">
    <source>
        <dbReference type="ARBA" id="ARBA00023242"/>
    </source>
</evidence>
<keyword evidence="5" id="KW-0804">Transcription</keyword>
<evidence type="ECO:0000256" key="3">
    <source>
        <dbReference type="ARBA" id="ARBA00022737"/>
    </source>
</evidence>
<keyword evidence="2" id="KW-0678">Repressor</keyword>
<dbReference type="PROSITE" id="PS51477">
    <property type="entry name" value="PAH"/>
    <property type="match status" value="2"/>
</dbReference>
<dbReference type="InterPro" id="IPR039774">
    <property type="entry name" value="Sin3-like"/>
</dbReference>
<dbReference type="EMBL" id="MLFT02002469">
    <property type="protein sequence ID" value="PHT25202.1"/>
    <property type="molecule type" value="Genomic_DNA"/>
</dbReference>
<dbReference type="PANTHER" id="PTHR12346">
    <property type="entry name" value="SIN3B-RELATED"/>
    <property type="match status" value="1"/>
</dbReference>
<dbReference type="FunFam" id="1.20.1160.11:FF:000003">
    <property type="entry name" value="Paired amphipathic helix SIN3-like protein"/>
    <property type="match status" value="1"/>
</dbReference>
<reference evidence="9" key="2">
    <citation type="journal article" date="2017" name="J. Anim. Genet.">
        <title>Multiple reference genome sequences of hot pepper reveal the massive evolution of plant disease resistance genes by retroduplication.</title>
        <authorList>
            <person name="Kim S."/>
            <person name="Park J."/>
            <person name="Yeom S.-I."/>
            <person name="Kim Y.-M."/>
            <person name="Seo E."/>
            <person name="Kim K.-T."/>
            <person name="Kim M.-S."/>
            <person name="Lee J.M."/>
            <person name="Cheong K."/>
            <person name="Shin H.-S."/>
            <person name="Kim S.-B."/>
            <person name="Han K."/>
            <person name="Lee J."/>
            <person name="Park M."/>
            <person name="Lee H.-A."/>
            <person name="Lee H.-Y."/>
            <person name="Lee Y."/>
            <person name="Oh S."/>
            <person name="Lee J.H."/>
            <person name="Choi E."/>
            <person name="Choi E."/>
            <person name="Lee S.E."/>
            <person name="Jeon J."/>
            <person name="Kim H."/>
            <person name="Choi G."/>
            <person name="Song H."/>
            <person name="Lee J."/>
            <person name="Lee S.-C."/>
            <person name="Kwon J.-K."/>
            <person name="Lee H.-Y."/>
            <person name="Koo N."/>
            <person name="Hong Y."/>
            <person name="Kim R.W."/>
            <person name="Kang W.-H."/>
            <person name="Huh J.H."/>
            <person name="Kang B.-C."/>
            <person name="Yang T.-J."/>
            <person name="Lee Y.-H."/>
            <person name="Bennetzen J.L."/>
            <person name="Choi D."/>
        </authorList>
    </citation>
    <scope>NUCLEOTIDE SEQUENCE [LARGE SCALE GENOMIC DNA]</scope>
    <source>
        <strain evidence="9">cv. PBC81</strain>
    </source>
</reference>
<keyword evidence="4" id="KW-0805">Transcription regulation</keyword>
<dbReference type="Pfam" id="PF02671">
    <property type="entry name" value="PAH"/>
    <property type="match status" value="3"/>
</dbReference>
<evidence type="ECO:0000313" key="8">
    <source>
        <dbReference type="EMBL" id="PHT25202.1"/>
    </source>
</evidence>
<dbReference type="GO" id="GO:0003714">
    <property type="term" value="F:transcription corepressor activity"/>
    <property type="evidence" value="ECO:0007669"/>
    <property type="project" value="InterPro"/>
</dbReference>
<evidence type="ECO:0000256" key="2">
    <source>
        <dbReference type="ARBA" id="ARBA00022491"/>
    </source>
</evidence>
<evidence type="ECO:0000256" key="7">
    <source>
        <dbReference type="PROSITE-ProRule" id="PRU00810"/>
    </source>
</evidence>
<gene>
    <name evidence="8" type="ORF">CQW23_35162</name>
</gene>
<keyword evidence="6 7" id="KW-0539">Nucleus</keyword>
<protein>
    <submittedName>
        <fullName evidence="8">Paired amphipathic helix protein Sin3-like 3</fullName>
    </submittedName>
</protein>
<dbReference type="PANTHER" id="PTHR12346:SF29">
    <property type="entry name" value="HISTONE DEACETYLASE INTERACTING DOMAIN-CONTAINING PROTEIN"/>
    <property type="match status" value="1"/>
</dbReference>
<dbReference type="OrthoDB" id="10265969at2759"/>
<evidence type="ECO:0000256" key="4">
    <source>
        <dbReference type="ARBA" id="ARBA00023015"/>
    </source>
</evidence>
<organism evidence="8 9">
    <name type="scientific">Capsicum baccatum</name>
    <name type="common">Peruvian pepper</name>
    <dbReference type="NCBI Taxonomy" id="33114"/>
    <lineage>
        <taxon>Eukaryota</taxon>
        <taxon>Viridiplantae</taxon>
        <taxon>Streptophyta</taxon>
        <taxon>Embryophyta</taxon>
        <taxon>Tracheophyta</taxon>
        <taxon>Spermatophyta</taxon>
        <taxon>Magnoliopsida</taxon>
        <taxon>eudicotyledons</taxon>
        <taxon>Gunneridae</taxon>
        <taxon>Pentapetalae</taxon>
        <taxon>asterids</taxon>
        <taxon>lamiids</taxon>
        <taxon>Solanales</taxon>
        <taxon>Solanaceae</taxon>
        <taxon>Solanoideae</taxon>
        <taxon>Capsiceae</taxon>
        <taxon>Capsicum</taxon>
    </lineage>
</organism>
<dbReference type="FunFam" id="1.20.1160.11:FF:000001">
    <property type="entry name" value="Paired amphipathic helix protein Sin3"/>
    <property type="match status" value="1"/>
</dbReference>
<dbReference type="InterPro" id="IPR036600">
    <property type="entry name" value="PAH_sf"/>
</dbReference>
<evidence type="ECO:0000313" key="9">
    <source>
        <dbReference type="Proteomes" id="UP000224567"/>
    </source>
</evidence>
<dbReference type="InterPro" id="IPR003822">
    <property type="entry name" value="PAH"/>
</dbReference>
<dbReference type="Proteomes" id="UP000224567">
    <property type="component" value="Unassembled WGS sequence"/>
</dbReference>
<proteinExistence type="predicted"/>
<dbReference type="GO" id="GO:0000785">
    <property type="term" value="C:chromatin"/>
    <property type="evidence" value="ECO:0007669"/>
    <property type="project" value="TreeGrafter"/>
</dbReference>
<comment type="caution">
    <text evidence="8">The sequence shown here is derived from an EMBL/GenBank/DDBJ whole genome shotgun (WGS) entry which is preliminary data.</text>
</comment>
<accession>A0A2G2UWT9</accession>
<dbReference type="GO" id="GO:0000118">
    <property type="term" value="C:histone deacetylase complex"/>
    <property type="evidence" value="ECO:0007669"/>
    <property type="project" value="TreeGrafter"/>
</dbReference>
<sequence length="327" mass="37239">MLSATKEIEELKDFLKAIEEGSVSLQELTTRFLQLRKKQALTWARIPRISAREEEKERSIFEGPSQKLSFDGYGQSQAPGSGLCGGGRGGSSAGGAGANNSKLIAIDALSYLKKVKDTFQSQKHKYIIFLDVMTDFKAKRIDTVGVIARVKFLFKWHPRLIHGFNTFLPNGYEITLRDEDAVPKKTTEIEEAISFVNKIKARFQNDDHVYKSFLDLLNMYRKERKGINEVYHEVAVLFNDNLDLLDEFTRFLPNSFGKGFAFCEKVKERVRSPADYRELLKCLHIYSTGVLTKNELQSLVAELLGKYPDLVEGFNELLERYELVGKS</sequence>
<evidence type="ECO:0000256" key="5">
    <source>
        <dbReference type="ARBA" id="ARBA00023163"/>
    </source>
</evidence>
<comment type="subcellular location">
    <subcellularLocation>
        <location evidence="1 7">Nucleus</location>
    </subcellularLocation>
</comment>
<keyword evidence="9" id="KW-1185">Reference proteome</keyword>
<name>A0A2G2UWT9_CAPBA</name>